<evidence type="ECO:0000256" key="1">
    <source>
        <dbReference type="SAM" id="Phobius"/>
    </source>
</evidence>
<dbReference type="InterPro" id="IPR046216">
    <property type="entry name" value="DUF6249"/>
</dbReference>
<keyword evidence="1" id="KW-1133">Transmembrane helix</keyword>
<dbReference type="Pfam" id="PF19762">
    <property type="entry name" value="DUF6249"/>
    <property type="match status" value="1"/>
</dbReference>
<evidence type="ECO:0000259" key="2">
    <source>
        <dbReference type="Pfam" id="PF19762"/>
    </source>
</evidence>
<feature type="domain" description="DUF6249" evidence="2">
    <location>
        <begin position="11"/>
        <end position="101"/>
    </location>
</feature>
<keyword evidence="4" id="KW-1185">Reference proteome</keyword>
<feature type="transmembrane region" description="Helical" evidence="1">
    <location>
        <begin position="47"/>
        <end position="68"/>
    </location>
</feature>
<keyword evidence="1" id="KW-0812">Transmembrane</keyword>
<proteinExistence type="predicted"/>
<name>A0A848IU83_9BACT</name>
<accession>A0A848IU83</accession>
<dbReference type="Proteomes" id="UP000559010">
    <property type="component" value="Unassembled WGS sequence"/>
</dbReference>
<reference evidence="3 4" key="1">
    <citation type="submission" date="2020-04" db="EMBL/GenBank/DDBJ databases">
        <title>Flammeovirgaceae bacterium KN852 isolated from deep sea.</title>
        <authorList>
            <person name="Zhang D.-C."/>
        </authorList>
    </citation>
    <scope>NUCLEOTIDE SEQUENCE [LARGE SCALE GENOMIC DNA]</scope>
    <source>
        <strain evidence="3 4">KN852</strain>
    </source>
</reference>
<feature type="transmembrane region" description="Helical" evidence="1">
    <location>
        <begin position="6"/>
        <end position="26"/>
    </location>
</feature>
<sequence>MPELLIPLGFFTTIILIVYFTMKYNYQIKKEIIAKGGDIKFPDKKMRYLEFGLTMIGLSIGFAMSVFAVTSDLANEAKGLMVTACIIFFGGVGLLIGVFLRKRIEDQQSN</sequence>
<organism evidence="3 4">
    <name type="scientific">Marinigracilibium pacificum</name>
    <dbReference type="NCBI Taxonomy" id="2729599"/>
    <lineage>
        <taxon>Bacteria</taxon>
        <taxon>Pseudomonadati</taxon>
        <taxon>Bacteroidota</taxon>
        <taxon>Cytophagia</taxon>
        <taxon>Cytophagales</taxon>
        <taxon>Flammeovirgaceae</taxon>
        <taxon>Marinigracilibium</taxon>
    </lineage>
</organism>
<dbReference type="EMBL" id="JABBNU010000003">
    <property type="protein sequence ID" value="NMM47897.1"/>
    <property type="molecule type" value="Genomic_DNA"/>
</dbReference>
<feature type="transmembrane region" description="Helical" evidence="1">
    <location>
        <begin position="80"/>
        <end position="100"/>
    </location>
</feature>
<protein>
    <recommendedName>
        <fullName evidence="2">DUF6249 domain-containing protein</fullName>
    </recommendedName>
</protein>
<gene>
    <name evidence="3" type="ORF">HH304_05755</name>
</gene>
<evidence type="ECO:0000313" key="4">
    <source>
        <dbReference type="Proteomes" id="UP000559010"/>
    </source>
</evidence>
<keyword evidence="1" id="KW-0472">Membrane</keyword>
<dbReference type="RefSeq" id="WP_169678878.1">
    <property type="nucleotide sequence ID" value="NZ_JABBNU010000003.1"/>
</dbReference>
<dbReference type="AlphaFoldDB" id="A0A848IU83"/>
<evidence type="ECO:0000313" key="3">
    <source>
        <dbReference type="EMBL" id="NMM47897.1"/>
    </source>
</evidence>
<comment type="caution">
    <text evidence="3">The sequence shown here is derived from an EMBL/GenBank/DDBJ whole genome shotgun (WGS) entry which is preliminary data.</text>
</comment>